<dbReference type="InterPro" id="IPR050107">
    <property type="entry name" value="ABC_carbohydrate_import_ATPase"/>
</dbReference>
<dbReference type="Pfam" id="PF00005">
    <property type="entry name" value="ABC_tran"/>
    <property type="match status" value="2"/>
</dbReference>
<dbReference type="Proteomes" id="UP000325292">
    <property type="component" value="Chromosome"/>
</dbReference>
<evidence type="ECO:0000313" key="8">
    <source>
        <dbReference type="Proteomes" id="UP000325292"/>
    </source>
</evidence>
<dbReference type="EMBL" id="CP019454">
    <property type="protein sequence ID" value="AUW94325.1"/>
    <property type="molecule type" value="Genomic_DNA"/>
</dbReference>
<dbReference type="PANTHER" id="PTHR43790:SF9">
    <property type="entry name" value="GALACTOFURANOSE TRANSPORTER ATP-BINDING PROTEIN YTFR"/>
    <property type="match status" value="1"/>
</dbReference>
<evidence type="ECO:0000256" key="2">
    <source>
        <dbReference type="ARBA" id="ARBA00022737"/>
    </source>
</evidence>
<keyword evidence="1" id="KW-0813">Transport</keyword>
<sequence length="514" mass="56727">MTSIPVLQVSGISKSYNRVEVLHHVDLTVYPGEVRALIGHNGAGKSTLLRILSGAEAPDQGSIMVGGEKRFFASPRDAQEFGVAAVYQELRLLPQLSVGENIYLGHEPRSRYGIDRKKMFRAAEQLLQRHNIHIDPREQVGRLSHAQRQLVEVVAALERQARVILLDEPTTALQADQVDDLIRTVRGIVADGTVGVIFVSHKLDEVWSVADRLTVLRNGDVVLDKATREADKQEVIRFIVGDTHVVESSHGLLSSQKGSSGSQRTESRKMGPEILRVDNLSSRSLRSISLNVNVGEVVGLYGLEGSGRTDFFRLLYGLDSMIGGRIDLAGRPYHPHSPKRAMALGIAFVTEERKKDGFVPMLSTIQNVALPVLSRYQSFGFIHRSTVERAVLDTLKPLQLRGDPSLPATHLSGGNQQKMLFARTLMQNPRLILLDEPTKGVDIGAKAEIHRLIRDLVQGGDVGVMVISSEEEELLEVSDRIIVFRDRTTDGTSYQTKALTDIDLRNLALSEVVS</sequence>
<evidence type="ECO:0000256" key="5">
    <source>
        <dbReference type="SAM" id="MobiDB-lite"/>
    </source>
</evidence>
<dbReference type="SUPFAM" id="SSF52540">
    <property type="entry name" value="P-loop containing nucleoside triphosphate hydrolases"/>
    <property type="match status" value="2"/>
</dbReference>
<evidence type="ECO:0000256" key="4">
    <source>
        <dbReference type="ARBA" id="ARBA00022840"/>
    </source>
</evidence>
<feature type="domain" description="ABC transporter" evidence="6">
    <location>
        <begin position="7"/>
        <end position="243"/>
    </location>
</feature>
<keyword evidence="3" id="KW-0547">Nucleotide-binding</keyword>
<feature type="compositionally biased region" description="Low complexity" evidence="5">
    <location>
        <begin position="250"/>
        <end position="263"/>
    </location>
</feature>
<feature type="domain" description="ABC transporter" evidence="6">
    <location>
        <begin position="269"/>
        <end position="511"/>
    </location>
</feature>
<feature type="region of interest" description="Disordered" evidence="5">
    <location>
        <begin position="250"/>
        <end position="270"/>
    </location>
</feature>
<accession>A0ABM6RSA7</accession>
<dbReference type="SMART" id="SM00382">
    <property type="entry name" value="AAA"/>
    <property type="match status" value="2"/>
</dbReference>
<keyword evidence="4" id="KW-0067">ATP-binding</keyword>
<dbReference type="CDD" id="cd03216">
    <property type="entry name" value="ABC_Carb_Monos_I"/>
    <property type="match status" value="1"/>
</dbReference>
<proteinExistence type="predicted"/>
<keyword evidence="8" id="KW-1185">Reference proteome</keyword>
<gene>
    <name evidence="7" type="ORF">BXT84_10560</name>
</gene>
<dbReference type="PANTHER" id="PTHR43790">
    <property type="entry name" value="CARBOHYDRATE TRANSPORT ATP-BINDING PROTEIN MG119-RELATED"/>
    <property type="match status" value="1"/>
</dbReference>
<evidence type="ECO:0000313" key="7">
    <source>
        <dbReference type="EMBL" id="AUW94325.1"/>
    </source>
</evidence>
<keyword evidence="2" id="KW-0677">Repeat</keyword>
<evidence type="ECO:0000256" key="3">
    <source>
        <dbReference type="ARBA" id="ARBA00022741"/>
    </source>
</evidence>
<evidence type="ECO:0000259" key="6">
    <source>
        <dbReference type="PROSITE" id="PS50893"/>
    </source>
</evidence>
<reference evidence="7 8" key="1">
    <citation type="journal article" date="2019" name="Sci. Rep.">
        <title>Sulfobacillus thermotolerans: new insights into resistance and metabolic capacities of acidophilic chemolithotrophs.</title>
        <authorList>
            <person name="Panyushkina A.E."/>
            <person name="Babenko V.V."/>
            <person name="Nikitina A.S."/>
            <person name="Selezneva O.V."/>
            <person name="Tsaplina I.A."/>
            <person name="Letarova M.A."/>
            <person name="Kostryukova E.S."/>
            <person name="Letarov A.V."/>
        </authorList>
    </citation>
    <scope>NUCLEOTIDE SEQUENCE [LARGE SCALE GENOMIC DNA]</scope>
    <source>
        <strain evidence="7 8">Kr1</strain>
    </source>
</reference>
<organism evidence="7 8">
    <name type="scientific">Sulfobacillus thermotolerans</name>
    <dbReference type="NCBI Taxonomy" id="338644"/>
    <lineage>
        <taxon>Bacteria</taxon>
        <taxon>Bacillati</taxon>
        <taxon>Bacillota</taxon>
        <taxon>Clostridia</taxon>
        <taxon>Eubacteriales</taxon>
        <taxon>Clostridiales Family XVII. Incertae Sedis</taxon>
        <taxon>Sulfobacillus</taxon>
    </lineage>
</organism>
<dbReference type="CDD" id="cd03215">
    <property type="entry name" value="ABC_Carb_Monos_II"/>
    <property type="match status" value="1"/>
</dbReference>
<dbReference type="InterPro" id="IPR003593">
    <property type="entry name" value="AAA+_ATPase"/>
</dbReference>
<name>A0ABM6RSA7_9FIRM</name>
<protein>
    <recommendedName>
        <fullName evidence="6">ABC transporter domain-containing protein</fullName>
    </recommendedName>
</protein>
<evidence type="ECO:0000256" key="1">
    <source>
        <dbReference type="ARBA" id="ARBA00022448"/>
    </source>
</evidence>
<dbReference type="InterPro" id="IPR017871">
    <property type="entry name" value="ABC_transporter-like_CS"/>
</dbReference>
<dbReference type="InterPro" id="IPR027417">
    <property type="entry name" value="P-loop_NTPase"/>
</dbReference>
<dbReference type="PROSITE" id="PS00211">
    <property type="entry name" value="ABC_TRANSPORTER_1"/>
    <property type="match status" value="1"/>
</dbReference>
<dbReference type="InterPro" id="IPR003439">
    <property type="entry name" value="ABC_transporter-like_ATP-bd"/>
</dbReference>
<dbReference type="Gene3D" id="3.40.50.300">
    <property type="entry name" value="P-loop containing nucleotide triphosphate hydrolases"/>
    <property type="match status" value="2"/>
</dbReference>
<dbReference type="PROSITE" id="PS50893">
    <property type="entry name" value="ABC_TRANSPORTER_2"/>
    <property type="match status" value="2"/>
</dbReference>